<dbReference type="EMBL" id="CATNWA010016880">
    <property type="protein sequence ID" value="CAI9596060.1"/>
    <property type="molecule type" value="Genomic_DNA"/>
</dbReference>
<protein>
    <submittedName>
        <fullName evidence="1">Uncharacterized protein</fullName>
    </submittedName>
</protein>
<dbReference type="Proteomes" id="UP001162483">
    <property type="component" value="Unassembled WGS sequence"/>
</dbReference>
<accession>A0ABN9FGA9</accession>
<feature type="non-terminal residue" evidence="1">
    <location>
        <position position="68"/>
    </location>
</feature>
<proteinExistence type="predicted"/>
<comment type="caution">
    <text evidence="1">The sequence shown here is derived from an EMBL/GenBank/DDBJ whole genome shotgun (WGS) entry which is preliminary data.</text>
</comment>
<evidence type="ECO:0000313" key="1">
    <source>
        <dbReference type="EMBL" id="CAI9596060.1"/>
    </source>
</evidence>
<sequence>MMGHYSPTDTNDGALFFPLTPTMGRVLVASQGNPNGSPWHHSTLVETHCCHCRDESMCLIPFAATMAL</sequence>
<keyword evidence="2" id="KW-1185">Reference proteome</keyword>
<gene>
    <name evidence="1" type="ORF">SPARVUS_LOCUS12003499</name>
</gene>
<reference evidence="1" key="1">
    <citation type="submission" date="2023-05" db="EMBL/GenBank/DDBJ databases">
        <authorList>
            <person name="Stuckert A."/>
        </authorList>
    </citation>
    <scope>NUCLEOTIDE SEQUENCE</scope>
</reference>
<name>A0ABN9FGA9_9NEOB</name>
<organism evidence="1 2">
    <name type="scientific">Staurois parvus</name>
    <dbReference type="NCBI Taxonomy" id="386267"/>
    <lineage>
        <taxon>Eukaryota</taxon>
        <taxon>Metazoa</taxon>
        <taxon>Chordata</taxon>
        <taxon>Craniata</taxon>
        <taxon>Vertebrata</taxon>
        <taxon>Euteleostomi</taxon>
        <taxon>Amphibia</taxon>
        <taxon>Batrachia</taxon>
        <taxon>Anura</taxon>
        <taxon>Neobatrachia</taxon>
        <taxon>Ranoidea</taxon>
        <taxon>Ranidae</taxon>
        <taxon>Staurois</taxon>
    </lineage>
</organism>
<evidence type="ECO:0000313" key="2">
    <source>
        <dbReference type="Proteomes" id="UP001162483"/>
    </source>
</evidence>